<feature type="compositionally biased region" description="Pro residues" evidence="1">
    <location>
        <begin position="127"/>
        <end position="143"/>
    </location>
</feature>
<sequence>MTAAQLPPVAPEVTATLVEDLSPRLRKRLDAAVTKLAARPTHRDGDTVTVAVDDDTELRLHAPGGVVATVDAITCGCLLAPACLHRAAAACAAPAADPPSEPVPDAAPEPGSAADPTLEPTRATPRQPAPAPAAQPATTPPDSTPLTTTPHATDSTPATSAPALAPAPAPAPEEASPAQREA</sequence>
<reference evidence="2 3" key="1">
    <citation type="journal article" date="2016" name="Front. Microbiol.">
        <title>Comparative Genomics Analysis of Streptomyces Species Reveals Their Adaptation to the Marine Environment and Their Diversity at the Genomic Level.</title>
        <authorList>
            <person name="Tian X."/>
            <person name="Zhang Z."/>
            <person name="Yang T."/>
            <person name="Chen M."/>
            <person name="Li J."/>
            <person name="Chen F."/>
            <person name="Yang J."/>
            <person name="Li W."/>
            <person name="Zhang B."/>
            <person name="Zhang Z."/>
            <person name="Wu J."/>
            <person name="Zhang C."/>
            <person name="Long L."/>
            <person name="Xiao J."/>
        </authorList>
    </citation>
    <scope>NUCLEOTIDE SEQUENCE [LARGE SCALE GENOMIC DNA]</scope>
    <source>
        <strain evidence="2 3">SCSIO M10372</strain>
    </source>
</reference>
<dbReference type="Proteomes" id="UP000175971">
    <property type="component" value="Unassembled WGS sequence"/>
</dbReference>
<feature type="non-terminal residue" evidence="2">
    <location>
        <position position="182"/>
    </location>
</feature>
<name>A0A1E7LS47_9ACTN</name>
<feature type="region of interest" description="Disordered" evidence="1">
    <location>
        <begin position="91"/>
        <end position="182"/>
    </location>
</feature>
<evidence type="ECO:0000256" key="1">
    <source>
        <dbReference type="SAM" id="MobiDB-lite"/>
    </source>
</evidence>
<protein>
    <recommendedName>
        <fullName evidence="4">SWIM-type domain-containing protein</fullName>
    </recommendedName>
</protein>
<accession>A0A1E7LS47</accession>
<evidence type="ECO:0000313" key="3">
    <source>
        <dbReference type="Proteomes" id="UP000175971"/>
    </source>
</evidence>
<feature type="compositionally biased region" description="Low complexity" evidence="1">
    <location>
        <begin position="172"/>
        <end position="182"/>
    </location>
</feature>
<evidence type="ECO:0008006" key="4">
    <source>
        <dbReference type="Google" id="ProtNLM"/>
    </source>
</evidence>
<organism evidence="2 3">
    <name type="scientific">Streptomyces nanshensis</name>
    <dbReference type="NCBI Taxonomy" id="518642"/>
    <lineage>
        <taxon>Bacteria</taxon>
        <taxon>Bacillati</taxon>
        <taxon>Actinomycetota</taxon>
        <taxon>Actinomycetes</taxon>
        <taxon>Kitasatosporales</taxon>
        <taxon>Streptomycetaceae</taxon>
        <taxon>Streptomyces</taxon>
    </lineage>
</organism>
<gene>
    <name evidence="2" type="ORF">AN221_19030</name>
</gene>
<dbReference type="EMBL" id="LJGZ01000088">
    <property type="protein sequence ID" value="OEV19029.1"/>
    <property type="molecule type" value="Genomic_DNA"/>
</dbReference>
<feature type="compositionally biased region" description="Pro residues" evidence="1">
    <location>
        <begin position="96"/>
        <end position="107"/>
    </location>
</feature>
<feature type="compositionally biased region" description="Low complexity" evidence="1">
    <location>
        <begin position="144"/>
        <end position="164"/>
    </location>
</feature>
<keyword evidence="3" id="KW-1185">Reference proteome</keyword>
<evidence type="ECO:0000313" key="2">
    <source>
        <dbReference type="EMBL" id="OEV19029.1"/>
    </source>
</evidence>
<dbReference type="AlphaFoldDB" id="A0A1E7LS47"/>
<comment type="caution">
    <text evidence="2">The sequence shown here is derived from an EMBL/GenBank/DDBJ whole genome shotgun (WGS) entry which is preliminary data.</text>
</comment>
<proteinExistence type="predicted"/>